<organism evidence="1 2">
    <name type="scientific">Elasticomyces elasticus</name>
    <dbReference type="NCBI Taxonomy" id="574655"/>
    <lineage>
        <taxon>Eukaryota</taxon>
        <taxon>Fungi</taxon>
        <taxon>Dikarya</taxon>
        <taxon>Ascomycota</taxon>
        <taxon>Pezizomycotina</taxon>
        <taxon>Dothideomycetes</taxon>
        <taxon>Dothideomycetidae</taxon>
        <taxon>Mycosphaerellales</taxon>
        <taxon>Teratosphaeriaceae</taxon>
        <taxon>Elasticomyces</taxon>
    </lineage>
</organism>
<accession>A0AAN7WH08</accession>
<protein>
    <submittedName>
        <fullName evidence="1">Uncharacterized protein</fullName>
    </submittedName>
</protein>
<name>A0AAN7WH08_9PEZI</name>
<evidence type="ECO:0000313" key="1">
    <source>
        <dbReference type="EMBL" id="KAK5705272.1"/>
    </source>
</evidence>
<comment type="caution">
    <text evidence="1">The sequence shown here is derived from an EMBL/GenBank/DDBJ whole genome shotgun (WGS) entry which is preliminary data.</text>
</comment>
<sequence>MVKVAAFTARHLVPGAHFVHEHRGPRYCRGLATQSRKTQAGLNGSEHLQAAPPSDVNLAHKDWSTNVLAERVGAYRTSLDNFPREEARTKLQDDVAGPRLTAWLLSEPLRSQIQRELNEAKNRTFMWRFVHDSAYIIVGSGHMNVLKDFVLDMELDRTRVSEKTFNLVDHSWRGYVFAFICEATLSWNPRGSADQALDLVHTVAVKSRRFAAQGHPTDSRAFAKDFLLVQALVGLARRLRGNENRTTDPTRFEQFVAIQELYSNDLYRSLNTARLMFRHPRGPRTVPAVEAFREMEQNPQHDLCDRGQGSDAARTSLRMFAMDVARVLRSQGKSDDAKWLEEFAVKSWPPAHKSIGKTKSDVNEVRLPARVSMPIFTSPKRSESTRDSGW</sequence>
<dbReference type="EMBL" id="JAVRQU010000003">
    <property type="protein sequence ID" value="KAK5705272.1"/>
    <property type="molecule type" value="Genomic_DNA"/>
</dbReference>
<gene>
    <name evidence="1" type="ORF">LTR97_002390</name>
</gene>
<reference evidence="1" key="1">
    <citation type="submission" date="2023-08" db="EMBL/GenBank/DDBJ databases">
        <title>Black Yeasts Isolated from many extreme environments.</title>
        <authorList>
            <person name="Coleine C."/>
            <person name="Stajich J.E."/>
            <person name="Selbmann L."/>
        </authorList>
    </citation>
    <scope>NUCLEOTIDE SEQUENCE</scope>
    <source>
        <strain evidence="1">CCFEE 5810</strain>
    </source>
</reference>
<dbReference type="AlphaFoldDB" id="A0AAN7WH08"/>
<proteinExistence type="predicted"/>
<evidence type="ECO:0000313" key="2">
    <source>
        <dbReference type="Proteomes" id="UP001310594"/>
    </source>
</evidence>
<dbReference type="Proteomes" id="UP001310594">
    <property type="component" value="Unassembled WGS sequence"/>
</dbReference>